<evidence type="ECO:0000313" key="2">
    <source>
        <dbReference type="EMBL" id="CAF0842462.1"/>
    </source>
</evidence>
<proteinExistence type="predicted"/>
<feature type="signal peptide" evidence="1">
    <location>
        <begin position="1"/>
        <end position="25"/>
    </location>
</feature>
<feature type="chain" id="PRO_5035683153" description="Poly(3-hydroxybutyrate) depolymerase" evidence="1">
    <location>
        <begin position="26"/>
        <end position="396"/>
    </location>
</feature>
<accession>A0A813VUQ9</accession>
<evidence type="ECO:0000313" key="3">
    <source>
        <dbReference type="EMBL" id="CAF0843448.1"/>
    </source>
</evidence>
<dbReference type="Proteomes" id="UP000663870">
    <property type="component" value="Unassembled WGS sequence"/>
</dbReference>
<dbReference type="AlphaFoldDB" id="A0A813VUQ9"/>
<name>A0A813VUQ9_9BILA</name>
<evidence type="ECO:0000256" key="1">
    <source>
        <dbReference type="SAM" id="SignalP"/>
    </source>
</evidence>
<keyword evidence="4" id="KW-1185">Reference proteome</keyword>
<sequence length="396" mass="42796">MVTVSFNIFLIAFVIVISLVETCASYINVTVSGISSGAAMAVQLHMAYSKEISGCGILAGPPYLCAGNLTGVTKCMQGPVQNISALGILLALESYASAGKIDSLLNIENDSVYIFSGTKDSVTLPSIVKLNEKIYAVLGANIKTNYELPATHGFPTNNFGENCDVLNTKNFINNCGFNTAYDVLNHLHGGQLIAPISNSTTPLVGQMIVFRQASFQNPPPSLSVGDISSISVLKWISETMSLYNPTTWGWPTSGLFNLTMPTITVPFEGQQVDTRGFSSGLDEHGFVYFPSACTKRQKCSIHVALHGCRQGKWFIGDTFITKTGYLEVAELNNLIVLFPQVAPTPSFPLNPMGCWDWWGANTPQYAIKIAPQMLSIKQMIETVRLINGAIAASVQQ</sequence>
<dbReference type="PANTHER" id="PTHR42972:SF8">
    <property type="entry name" value="POLYHYDROXYBUTYRATE DEPOLYMERASE"/>
    <property type="match status" value="1"/>
</dbReference>
<dbReference type="EMBL" id="CAJNOL010000098">
    <property type="protein sequence ID" value="CAF0842462.1"/>
    <property type="molecule type" value="Genomic_DNA"/>
</dbReference>
<organism evidence="2 4">
    <name type="scientific">Rotaria sordida</name>
    <dbReference type="NCBI Taxonomy" id="392033"/>
    <lineage>
        <taxon>Eukaryota</taxon>
        <taxon>Metazoa</taxon>
        <taxon>Spiralia</taxon>
        <taxon>Gnathifera</taxon>
        <taxon>Rotifera</taxon>
        <taxon>Eurotatoria</taxon>
        <taxon>Bdelloidea</taxon>
        <taxon>Philodinida</taxon>
        <taxon>Philodinidae</taxon>
        <taxon>Rotaria</taxon>
    </lineage>
</organism>
<protein>
    <recommendedName>
        <fullName evidence="5">Poly(3-hydroxybutyrate) depolymerase</fullName>
    </recommendedName>
</protein>
<dbReference type="EMBL" id="CAJNOL010000099">
    <property type="protein sequence ID" value="CAF0843448.1"/>
    <property type="molecule type" value="Genomic_DNA"/>
</dbReference>
<evidence type="ECO:0008006" key="5">
    <source>
        <dbReference type="Google" id="ProtNLM"/>
    </source>
</evidence>
<dbReference type="SUPFAM" id="SSF53474">
    <property type="entry name" value="alpha/beta-Hydrolases"/>
    <property type="match status" value="1"/>
</dbReference>
<dbReference type="Gene3D" id="3.40.50.1820">
    <property type="entry name" value="alpha/beta hydrolase"/>
    <property type="match status" value="1"/>
</dbReference>
<comment type="caution">
    <text evidence="2">The sequence shown here is derived from an EMBL/GenBank/DDBJ whole genome shotgun (WGS) entry which is preliminary data.</text>
</comment>
<gene>
    <name evidence="2" type="ORF">JXQ802_LOCUS6257</name>
    <name evidence="3" type="ORF">JXQ802_LOCUS6307</name>
</gene>
<evidence type="ECO:0000313" key="4">
    <source>
        <dbReference type="Proteomes" id="UP000663870"/>
    </source>
</evidence>
<keyword evidence="1" id="KW-0732">Signal</keyword>
<dbReference type="PANTHER" id="PTHR42972">
    <property type="entry name" value="TOL-PAL SYSTEM PROTEIN TOLB"/>
    <property type="match status" value="1"/>
</dbReference>
<dbReference type="InterPro" id="IPR029058">
    <property type="entry name" value="AB_hydrolase_fold"/>
</dbReference>
<reference evidence="2" key="1">
    <citation type="submission" date="2021-02" db="EMBL/GenBank/DDBJ databases">
        <authorList>
            <person name="Nowell W R."/>
        </authorList>
    </citation>
    <scope>NUCLEOTIDE SEQUENCE</scope>
</reference>